<dbReference type="Pfam" id="PF00903">
    <property type="entry name" value="Glyoxalase"/>
    <property type="match status" value="1"/>
</dbReference>
<name>A0ABS5CFM1_9BACL</name>
<dbReference type="PANTHER" id="PTHR33990:SF1">
    <property type="entry name" value="PROTEIN YJDN"/>
    <property type="match status" value="1"/>
</dbReference>
<accession>A0ABS5CFM1</accession>
<gene>
    <name evidence="2" type="ORF">I8J30_18120</name>
</gene>
<dbReference type="SUPFAM" id="SSF54593">
    <property type="entry name" value="Glyoxalase/Bleomycin resistance protein/Dihydroxybiphenyl dioxygenase"/>
    <property type="match status" value="1"/>
</dbReference>
<protein>
    <submittedName>
        <fullName evidence="2">VOC family protein</fullName>
    </submittedName>
</protein>
<evidence type="ECO:0000313" key="3">
    <source>
        <dbReference type="Proteomes" id="UP000673394"/>
    </source>
</evidence>
<keyword evidence="3" id="KW-1185">Reference proteome</keyword>
<dbReference type="Proteomes" id="UP000673394">
    <property type="component" value="Unassembled WGS sequence"/>
</dbReference>
<dbReference type="PANTHER" id="PTHR33990">
    <property type="entry name" value="PROTEIN YJDN-RELATED"/>
    <property type="match status" value="1"/>
</dbReference>
<dbReference type="Gene3D" id="3.10.180.10">
    <property type="entry name" value="2,3-Dihydroxybiphenyl 1,2-Dioxygenase, domain 1"/>
    <property type="match status" value="1"/>
</dbReference>
<comment type="caution">
    <text evidence="2">The sequence shown here is derived from an EMBL/GenBank/DDBJ whole genome shotgun (WGS) entry which is preliminary data.</text>
</comment>
<dbReference type="EMBL" id="JAGKSP010000007">
    <property type="protein sequence ID" value="MBP3964640.1"/>
    <property type="molecule type" value="Genomic_DNA"/>
</dbReference>
<evidence type="ECO:0000259" key="1">
    <source>
        <dbReference type="Pfam" id="PF00903"/>
    </source>
</evidence>
<evidence type="ECO:0000313" key="2">
    <source>
        <dbReference type="EMBL" id="MBP3964640.1"/>
    </source>
</evidence>
<reference evidence="2 3" key="1">
    <citation type="submission" date="2021-04" db="EMBL/GenBank/DDBJ databases">
        <title>Paenibacillus sp. DLE-14 whole genome sequence.</title>
        <authorList>
            <person name="Ham Y.J."/>
        </authorList>
    </citation>
    <scope>NUCLEOTIDE SEQUENCE [LARGE SCALE GENOMIC DNA]</scope>
    <source>
        <strain evidence="2 3">DLE-14</strain>
    </source>
</reference>
<proteinExistence type="predicted"/>
<dbReference type="InterPro" id="IPR028973">
    <property type="entry name" value="PhnB-like"/>
</dbReference>
<sequence length="141" mass="15418">MITMLVPYLVMNGNAAEAIAFYQEALHAEVVVMQTFGEMPQNPEMPLPEEAKSLIGHATIKVGQTDLMFSDAFPGTPHQLGNQVTICLCTDDVDTSKQAFAALEQGGQVSVPLIETHFSPGYAVITDKFGVTWQLYTNMHQ</sequence>
<organism evidence="2 3">
    <name type="scientific">Paenibacillus lignilyticus</name>
    <dbReference type="NCBI Taxonomy" id="1172615"/>
    <lineage>
        <taxon>Bacteria</taxon>
        <taxon>Bacillati</taxon>
        <taxon>Bacillota</taxon>
        <taxon>Bacilli</taxon>
        <taxon>Bacillales</taxon>
        <taxon>Paenibacillaceae</taxon>
        <taxon>Paenibacillus</taxon>
    </lineage>
</organism>
<dbReference type="InterPro" id="IPR004360">
    <property type="entry name" value="Glyas_Fos-R_dOase_dom"/>
</dbReference>
<dbReference type="InterPro" id="IPR029068">
    <property type="entry name" value="Glyas_Bleomycin-R_OHBP_Dase"/>
</dbReference>
<feature type="domain" description="Glyoxalase/fosfomycin resistance/dioxygenase" evidence="1">
    <location>
        <begin position="8"/>
        <end position="135"/>
    </location>
</feature>
<dbReference type="RefSeq" id="WP_210660360.1">
    <property type="nucleotide sequence ID" value="NZ_JAGKSP010000007.1"/>
</dbReference>
<dbReference type="CDD" id="cd06588">
    <property type="entry name" value="PhnB_like"/>
    <property type="match status" value="1"/>
</dbReference>